<dbReference type="EMBL" id="ML179073">
    <property type="protein sequence ID" value="THV02809.1"/>
    <property type="molecule type" value="Genomic_DNA"/>
</dbReference>
<dbReference type="InterPro" id="IPR051654">
    <property type="entry name" value="Meroterpenoid_MTases"/>
</dbReference>
<dbReference type="InterPro" id="IPR029063">
    <property type="entry name" value="SAM-dependent_MTases_sf"/>
</dbReference>
<name>A0A4S8MK24_DENBC</name>
<evidence type="ECO:0000313" key="5">
    <source>
        <dbReference type="EMBL" id="THV02809.1"/>
    </source>
</evidence>
<protein>
    <recommendedName>
        <fullName evidence="7">Methyltransferase domain-containing protein</fullName>
    </recommendedName>
</protein>
<keyword evidence="2" id="KW-0808">Transferase</keyword>
<dbReference type="SUPFAM" id="SSF53335">
    <property type="entry name" value="S-adenosyl-L-methionine-dependent methyltransferases"/>
    <property type="match status" value="1"/>
</dbReference>
<evidence type="ECO:0000256" key="3">
    <source>
        <dbReference type="ARBA" id="ARBA00022691"/>
    </source>
</evidence>
<evidence type="ECO:0000313" key="6">
    <source>
        <dbReference type="Proteomes" id="UP000297245"/>
    </source>
</evidence>
<accession>A0A4S8MK24</accession>
<dbReference type="AlphaFoldDB" id="A0A4S8MK24"/>
<dbReference type="PANTHER" id="PTHR35897:SF1">
    <property type="entry name" value="METHYLTRANSFERASE AUSD"/>
    <property type="match status" value="1"/>
</dbReference>
<comment type="similarity">
    <text evidence="4">Belongs to the class I-like SAM-binding methyltransferase superfamily.</text>
</comment>
<evidence type="ECO:0000256" key="4">
    <source>
        <dbReference type="ARBA" id="ARBA00038314"/>
    </source>
</evidence>
<dbReference type="Gene3D" id="3.40.50.150">
    <property type="entry name" value="Vaccinia Virus protein VP39"/>
    <property type="match status" value="1"/>
</dbReference>
<keyword evidence="6" id="KW-1185">Reference proteome</keyword>
<sequence>MEKTQDVKLDFSVLDKEELALLKSQTGIENMEELREHVESVVGKAHNVFRYECLTRLVFLKSKYPRLPAYKHVLELGKSREDTLFLDIGCCFGHDTRKAVWDGYPIQNIIASDLYPEFWDLGHELFKSTPETFPVPFIPGDIFDDHFIPDRMPVMKTSTTERPSLQSLASSKSLAPLQGHISAIHASALFHLFREEPQRRIAKKLASLLSPVPGSVIFGLHRGLPEAREIQNVGKAKDTIFGHSPASWKKLWAGGETEEGVFPPHTVEVDASITQIPGTDVHMLAWSVTRI</sequence>
<dbReference type="Proteomes" id="UP000297245">
    <property type="component" value="Unassembled WGS sequence"/>
</dbReference>
<proteinExistence type="inferred from homology"/>
<organism evidence="5 6">
    <name type="scientific">Dendrothele bispora (strain CBS 962.96)</name>
    <dbReference type="NCBI Taxonomy" id="1314807"/>
    <lineage>
        <taxon>Eukaryota</taxon>
        <taxon>Fungi</taxon>
        <taxon>Dikarya</taxon>
        <taxon>Basidiomycota</taxon>
        <taxon>Agaricomycotina</taxon>
        <taxon>Agaricomycetes</taxon>
        <taxon>Agaricomycetidae</taxon>
        <taxon>Agaricales</taxon>
        <taxon>Agaricales incertae sedis</taxon>
        <taxon>Dendrothele</taxon>
    </lineage>
</organism>
<evidence type="ECO:0000256" key="2">
    <source>
        <dbReference type="ARBA" id="ARBA00022679"/>
    </source>
</evidence>
<reference evidence="5 6" key="1">
    <citation type="journal article" date="2019" name="Nat. Ecol. Evol.">
        <title>Megaphylogeny resolves global patterns of mushroom evolution.</title>
        <authorList>
            <person name="Varga T."/>
            <person name="Krizsan K."/>
            <person name="Foldi C."/>
            <person name="Dima B."/>
            <person name="Sanchez-Garcia M."/>
            <person name="Sanchez-Ramirez S."/>
            <person name="Szollosi G.J."/>
            <person name="Szarkandi J.G."/>
            <person name="Papp V."/>
            <person name="Albert L."/>
            <person name="Andreopoulos W."/>
            <person name="Angelini C."/>
            <person name="Antonin V."/>
            <person name="Barry K.W."/>
            <person name="Bougher N.L."/>
            <person name="Buchanan P."/>
            <person name="Buyck B."/>
            <person name="Bense V."/>
            <person name="Catcheside P."/>
            <person name="Chovatia M."/>
            <person name="Cooper J."/>
            <person name="Damon W."/>
            <person name="Desjardin D."/>
            <person name="Finy P."/>
            <person name="Geml J."/>
            <person name="Haridas S."/>
            <person name="Hughes K."/>
            <person name="Justo A."/>
            <person name="Karasinski D."/>
            <person name="Kautmanova I."/>
            <person name="Kiss B."/>
            <person name="Kocsube S."/>
            <person name="Kotiranta H."/>
            <person name="LaButti K.M."/>
            <person name="Lechner B.E."/>
            <person name="Liimatainen K."/>
            <person name="Lipzen A."/>
            <person name="Lukacs Z."/>
            <person name="Mihaltcheva S."/>
            <person name="Morgado L.N."/>
            <person name="Niskanen T."/>
            <person name="Noordeloos M.E."/>
            <person name="Ohm R.A."/>
            <person name="Ortiz-Santana B."/>
            <person name="Ovrebo C."/>
            <person name="Racz N."/>
            <person name="Riley R."/>
            <person name="Savchenko A."/>
            <person name="Shiryaev A."/>
            <person name="Soop K."/>
            <person name="Spirin V."/>
            <person name="Szebenyi C."/>
            <person name="Tomsovsky M."/>
            <person name="Tulloss R.E."/>
            <person name="Uehling J."/>
            <person name="Grigoriev I.V."/>
            <person name="Vagvolgyi C."/>
            <person name="Papp T."/>
            <person name="Martin F.M."/>
            <person name="Miettinen O."/>
            <person name="Hibbett D.S."/>
            <person name="Nagy L.G."/>
        </authorList>
    </citation>
    <scope>NUCLEOTIDE SEQUENCE [LARGE SCALE GENOMIC DNA]</scope>
    <source>
        <strain evidence="5 6">CBS 962.96</strain>
    </source>
</reference>
<evidence type="ECO:0000256" key="1">
    <source>
        <dbReference type="ARBA" id="ARBA00005179"/>
    </source>
</evidence>
<comment type="pathway">
    <text evidence="1">Secondary metabolite biosynthesis.</text>
</comment>
<dbReference type="GO" id="GO:0016740">
    <property type="term" value="F:transferase activity"/>
    <property type="evidence" value="ECO:0007669"/>
    <property type="project" value="UniProtKB-KW"/>
</dbReference>
<dbReference type="PANTHER" id="PTHR35897">
    <property type="entry name" value="METHYLTRANSFERASE AUSD"/>
    <property type="match status" value="1"/>
</dbReference>
<evidence type="ECO:0008006" key="7">
    <source>
        <dbReference type="Google" id="ProtNLM"/>
    </source>
</evidence>
<gene>
    <name evidence="5" type="ORF">K435DRAFT_852453</name>
</gene>
<keyword evidence="3" id="KW-0949">S-adenosyl-L-methionine</keyword>
<dbReference type="OrthoDB" id="2094832at2759"/>